<evidence type="ECO:0000313" key="7">
    <source>
        <dbReference type="EMBL" id="OEV05253.1"/>
    </source>
</evidence>
<protein>
    <recommendedName>
        <fullName evidence="9">SsgD protein</fullName>
    </recommendedName>
</protein>
<dbReference type="Pfam" id="PF04686">
    <property type="entry name" value="SsgA"/>
    <property type="match status" value="1"/>
</dbReference>
<evidence type="ECO:0000256" key="5">
    <source>
        <dbReference type="ARBA" id="ARBA00023210"/>
    </source>
</evidence>
<keyword evidence="3" id="KW-0132">Cell division</keyword>
<name>A0A1E7KMX4_9ACTN</name>
<dbReference type="GO" id="GO:0030435">
    <property type="term" value="P:sporulation resulting in formation of a cellular spore"/>
    <property type="evidence" value="ECO:0007669"/>
    <property type="project" value="UniProtKB-KW"/>
</dbReference>
<dbReference type="Proteomes" id="UP000176101">
    <property type="component" value="Unassembled WGS sequence"/>
</dbReference>
<dbReference type="GO" id="GO:0000917">
    <property type="term" value="P:division septum assembly"/>
    <property type="evidence" value="ECO:0007669"/>
    <property type="project" value="UniProtKB-KW"/>
</dbReference>
<comment type="caution">
    <text evidence="7">The sequence shown here is derived from an EMBL/GenBank/DDBJ whole genome shotgun (WGS) entry which is preliminary data.</text>
</comment>
<evidence type="ECO:0000313" key="8">
    <source>
        <dbReference type="Proteomes" id="UP000176101"/>
    </source>
</evidence>
<dbReference type="RefSeq" id="WP_070195157.1">
    <property type="nucleotide sequence ID" value="NZ_LJGU01000103.1"/>
</dbReference>
<keyword evidence="4" id="KW-0749">Sporulation</keyword>
<dbReference type="STRING" id="1075402.AN216_03820"/>
<evidence type="ECO:0000256" key="4">
    <source>
        <dbReference type="ARBA" id="ARBA00022969"/>
    </source>
</evidence>
<gene>
    <name evidence="7" type="ORF">AN216_03820</name>
</gene>
<reference evidence="7 8" key="1">
    <citation type="journal article" date="2016" name="Front. Microbiol.">
        <title>Comparative Genomics Analysis of Streptomyces Species Reveals Their Adaptation to the Marine Environment and Their Diversity at the Genomic Level.</title>
        <authorList>
            <person name="Tian X."/>
            <person name="Zhang Z."/>
            <person name="Yang T."/>
            <person name="Chen M."/>
            <person name="Li J."/>
            <person name="Chen F."/>
            <person name="Yang J."/>
            <person name="Li W."/>
            <person name="Zhang B."/>
            <person name="Zhang Z."/>
            <person name="Wu J."/>
            <person name="Zhang C."/>
            <person name="Long L."/>
            <person name="Xiao J."/>
        </authorList>
    </citation>
    <scope>NUCLEOTIDE SEQUENCE [LARGE SCALE GENOMIC DNA]</scope>
    <source>
        <strain evidence="7 8">SCSIO 02100</strain>
    </source>
</reference>
<keyword evidence="8" id="KW-1185">Reference proteome</keyword>
<evidence type="ECO:0000256" key="3">
    <source>
        <dbReference type="ARBA" id="ARBA00022618"/>
    </source>
</evidence>
<evidence type="ECO:0000256" key="2">
    <source>
        <dbReference type="ARBA" id="ARBA00009323"/>
    </source>
</evidence>
<sequence length="137" mass="14789">MSDVLVQPVQARLIVRTTAALPLTAVLRYDRADPLAIHASFPAESSLDGAEVDWVFARELLRAGLHAPAGDGDVRLWPGGRVHTMLELHTPEGMALVELRRAELRYFLRRCDAAVPRGQEDLGGDLDSGLAALLGGV</sequence>
<keyword evidence="5" id="KW-0717">Septation</keyword>
<evidence type="ECO:0008006" key="9">
    <source>
        <dbReference type="Google" id="ProtNLM"/>
    </source>
</evidence>
<dbReference type="Gene3D" id="2.30.31.20">
    <property type="entry name" value="Sporulation-specific cell division protein SsgB"/>
    <property type="match status" value="1"/>
</dbReference>
<organism evidence="7 8">
    <name type="scientific">Streptomyces oceani</name>
    <dbReference type="NCBI Taxonomy" id="1075402"/>
    <lineage>
        <taxon>Bacteria</taxon>
        <taxon>Bacillati</taxon>
        <taxon>Actinomycetota</taxon>
        <taxon>Actinomycetes</taxon>
        <taxon>Kitasatosporales</taxon>
        <taxon>Streptomycetaceae</taxon>
        <taxon>Streptomyces</taxon>
    </lineage>
</organism>
<dbReference type="GO" id="GO:0030428">
    <property type="term" value="C:cell septum"/>
    <property type="evidence" value="ECO:0007669"/>
    <property type="project" value="UniProtKB-SubCell"/>
</dbReference>
<dbReference type="AlphaFoldDB" id="A0A1E7KMX4"/>
<dbReference type="EMBL" id="LJGU01000103">
    <property type="protein sequence ID" value="OEV05253.1"/>
    <property type="molecule type" value="Genomic_DNA"/>
</dbReference>
<comment type="subcellular location">
    <subcellularLocation>
        <location evidence="1">Cell septum</location>
    </subcellularLocation>
</comment>
<evidence type="ECO:0000256" key="6">
    <source>
        <dbReference type="ARBA" id="ARBA00023306"/>
    </source>
</evidence>
<dbReference type="InterPro" id="IPR006776">
    <property type="entry name" value="SsgB"/>
</dbReference>
<comment type="similarity">
    <text evidence="2">Belongs to the SsgA family.</text>
</comment>
<keyword evidence="6" id="KW-0131">Cell cycle</keyword>
<proteinExistence type="inferred from homology"/>
<evidence type="ECO:0000256" key="1">
    <source>
        <dbReference type="ARBA" id="ARBA00004431"/>
    </source>
</evidence>
<dbReference type="OrthoDB" id="3853096at2"/>
<dbReference type="InterPro" id="IPR038658">
    <property type="entry name" value="SsgB_sf"/>
</dbReference>
<accession>A0A1E7KMX4</accession>